<dbReference type="RefSeq" id="WP_003771706.1">
    <property type="nucleotide sequence ID" value="NZ_JH556647.1"/>
</dbReference>
<keyword evidence="3" id="KW-0812">Transmembrane</keyword>
<gene>
    <name evidence="4" type="ORF">HMPREF0557_02004</name>
</gene>
<dbReference type="NCBIfam" id="TIGR02532">
    <property type="entry name" value="IV_pilin_GFxxxE"/>
    <property type="match status" value="1"/>
</dbReference>
<dbReference type="PIRSF" id="PIRSF021292">
    <property type="entry name" value="Competence_ComGD"/>
    <property type="match status" value="1"/>
</dbReference>
<dbReference type="InterPro" id="IPR045584">
    <property type="entry name" value="Pilin-like"/>
</dbReference>
<keyword evidence="3" id="KW-0472">Membrane</keyword>
<evidence type="ECO:0000256" key="3">
    <source>
        <dbReference type="SAM" id="Phobius"/>
    </source>
</evidence>
<reference evidence="4 5" key="1">
    <citation type="submission" date="2011-08" db="EMBL/GenBank/DDBJ databases">
        <authorList>
            <person name="Weinstock G."/>
            <person name="Sodergren E."/>
            <person name="Clifton S."/>
            <person name="Fulton L."/>
            <person name="Fulton B."/>
            <person name="Courtney L."/>
            <person name="Fronick C."/>
            <person name="Harrison M."/>
            <person name="Strong C."/>
            <person name="Farmer C."/>
            <person name="Delahaunty K."/>
            <person name="Markovic C."/>
            <person name="Hall O."/>
            <person name="Minx P."/>
            <person name="Tomlinson C."/>
            <person name="Mitreva M."/>
            <person name="Hou S."/>
            <person name="Chen J."/>
            <person name="Wollam A."/>
            <person name="Pepin K.H."/>
            <person name="Johnson M."/>
            <person name="Bhonagiri V."/>
            <person name="Zhang X."/>
            <person name="Suruliraj S."/>
            <person name="Warren W."/>
            <person name="Chinwalla A."/>
            <person name="Mardis E.R."/>
            <person name="Wilson R.K."/>
        </authorList>
    </citation>
    <scope>NUCLEOTIDE SEQUENCE [LARGE SCALE GENOMIC DNA]</scope>
    <source>
        <strain evidence="4 5">ATCC 33091</strain>
    </source>
</reference>
<evidence type="ECO:0000313" key="5">
    <source>
        <dbReference type="Proteomes" id="UP000003597"/>
    </source>
</evidence>
<evidence type="ECO:0000256" key="2">
    <source>
        <dbReference type="ARBA" id="ARBA00023287"/>
    </source>
</evidence>
<dbReference type="InterPro" id="IPR012902">
    <property type="entry name" value="N_methyl_site"/>
</dbReference>
<protein>
    <submittedName>
        <fullName evidence="4">Prepilin-type cleavage/methylation protein</fullName>
    </submittedName>
</protein>
<keyword evidence="3" id="KW-1133">Transmembrane helix</keyword>
<dbReference type="Proteomes" id="UP000003597">
    <property type="component" value="Unassembled WGS sequence"/>
</dbReference>
<dbReference type="InterPro" id="IPR016785">
    <property type="entry name" value="ComGD"/>
</dbReference>
<comment type="subcellular location">
    <subcellularLocation>
        <location evidence="1">Cell surface</location>
    </subcellularLocation>
</comment>
<sequence>MKKNAFTLLEMLLVLSISLTMVTLTIYPISSTISALTEKQLLEEVKAAIYLAQIKAITSKQDTTISFIPSENQFVATYNNQPLITIPFGNTLSLQQTKIENYRFSSLDGTINRFSTIHLSGTNKKYKIIFQIGKGRFRVE</sequence>
<evidence type="ECO:0000313" key="4">
    <source>
        <dbReference type="EMBL" id="EHN61263.1"/>
    </source>
</evidence>
<keyword evidence="5" id="KW-1185">Reference proteome</keyword>
<keyword evidence="2" id="KW-0178">Competence</keyword>
<dbReference type="GO" id="GO:0030420">
    <property type="term" value="P:establishment of competence for transformation"/>
    <property type="evidence" value="ECO:0007669"/>
    <property type="project" value="UniProtKB-KW"/>
</dbReference>
<evidence type="ECO:0000256" key="1">
    <source>
        <dbReference type="ARBA" id="ARBA00004241"/>
    </source>
</evidence>
<dbReference type="GO" id="GO:0009986">
    <property type="term" value="C:cell surface"/>
    <property type="evidence" value="ECO:0007669"/>
    <property type="project" value="UniProtKB-SubCell"/>
</dbReference>
<dbReference type="EMBL" id="AGCN01000032">
    <property type="protein sequence ID" value="EHN61263.1"/>
    <property type="molecule type" value="Genomic_DNA"/>
</dbReference>
<dbReference type="NCBIfam" id="NF040982">
    <property type="entry name" value="ComGD"/>
    <property type="match status" value="1"/>
</dbReference>
<comment type="caution">
    <text evidence="4">The sequence shown here is derived from an EMBL/GenBank/DDBJ whole genome shotgun (WGS) entry which is preliminary data.</text>
</comment>
<organism evidence="4 5">
    <name type="scientific">Listeria innocua ATCC 33091</name>
    <dbReference type="NCBI Taxonomy" id="1002366"/>
    <lineage>
        <taxon>Bacteria</taxon>
        <taxon>Bacillati</taxon>
        <taxon>Bacillota</taxon>
        <taxon>Bacilli</taxon>
        <taxon>Bacillales</taxon>
        <taxon>Listeriaceae</taxon>
        <taxon>Listeria</taxon>
    </lineage>
</organism>
<dbReference type="SUPFAM" id="SSF54523">
    <property type="entry name" value="Pili subunits"/>
    <property type="match status" value="1"/>
</dbReference>
<dbReference type="AlphaFoldDB" id="A0AB72Z8S0"/>
<proteinExistence type="predicted"/>
<name>A0AB72Z8S0_LISIO</name>
<accession>A0AB72Z8S0</accession>
<feature type="transmembrane region" description="Helical" evidence="3">
    <location>
        <begin position="12"/>
        <end position="30"/>
    </location>
</feature>